<sequence length="70" mass="7188">MNPIHHTVLLTNGSAQTIDLRQVAKVDGGTLVLGGPLPATTITMADGTVYACTFLTLGQVITAMQAHGLA</sequence>
<organism evidence="1 2">
    <name type="scientific">Methylobacterium oryzae</name>
    <dbReference type="NCBI Taxonomy" id="334852"/>
    <lineage>
        <taxon>Bacteria</taxon>
        <taxon>Pseudomonadati</taxon>
        <taxon>Pseudomonadota</taxon>
        <taxon>Alphaproteobacteria</taxon>
        <taxon>Hyphomicrobiales</taxon>
        <taxon>Methylobacteriaceae</taxon>
        <taxon>Methylobacterium</taxon>
    </lineage>
</organism>
<dbReference type="RefSeq" id="WP_331301377.1">
    <property type="nucleotide sequence ID" value="NZ_MLCA01000001.1"/>
</dbReference>
<dbReference type="Proteomes" id="UP001355206">
    <property type="component" value="Unassembled WGS sequence"/>
</dbReference>
<keyword evidence="2" id="KW-1185">Reference proteome</keyword>
<reference evidence="1 2" key="1">
    <citation type="journal article" date="2012" name="Genet. Mol. Biol.">
        <title>Analysis of 16S rRNA and mxaF genes revealing insights into Methylobacterium niche-specific plant association.</title>
        <authorList>
            <person name="Dourado M.N."/>
            <person name="Andreote F.D."/>
            <person name="Dini-Andreote F."/>
            <person name="Conti R."/>
            <person name="Araujo J.M."/>
            <person name="Araujo W.L."/>
        </authorList>
    </citation>
    <scope>NUCLEOTIDE SEQUENCE [LARGE SCALE GENOMIC DNA]</scope>
    <source>
        <strain evidence="1 2">TC3-10</strain>
    </source>
</reference>
<comment type="caution">
    <text evidence="1">The sequence shown here is derived from an EMBL/GenBank/DDBJ whole genome shotgun (WGS) entry which is preliminary data.</text>
</comment>
<accession>A0ABU7TLB2</accession>
<evidence type="ECO:0000313" key="1">
    <source>
        <dbReference type="EMBL" id="MEE7490383.1"/>
    </source>
</evidence>
<evidence type="ECO:0000313" key="2">
    <source>
        <dbReference type="Proteomes" id="UP001355206"/>
    </source>
</evidence>
<gene>
    <name evidence="1" type="ORF">MOTC310_07755</name>
</gene>
<proteinExistence type="predicted"/>
<dbReference type="EMBL" id="MLCA01000001">
    <property type="protein sequence ID" value="MEE7490383.1"/>
    <property type="molecule type" value="Genomic_DNA"/>
</dbReference>
<name>A0ABU7TLB2_9HYPH</name>
<protein>
    <submittedName>
        <fullName evidence="1">Uncharacterized protein</fullName>
    </submittedName>
</protein>